<evidence type="ECO:0000256" key="1">
    <source>
        <dbReference type="SAM" id="MobiDB-lite"/>
    </source>
</evidence>
<evidence type="ECO:0000259" key="2">
    <source>
        <dbReference type="Pfam" id="PF13843"/>
    </source>
</evidence>
<evidence type="ECO:0000313" key="3">
    <source>
        <dbReference type="EMBL" id="KAK3726871.1"/>
    </source>
</evidence>
<dbReference type="AlphaFoldDB" id="A0AAE1CPN4"/>
<feature type="region of interest" description="Disordered" evidence="1">
    <location>
        <begin position="1"/>
        <end position="23"/>
    </location>
</feature>
<protein>
    <recommendedName>
        <fullName evidence="2">PiggyBac transposable element-derived protein domain-containing protein</fullName>
    </recommendedName>
</protein>
<proteinExistence type="predicted"/>
<feature type="compositionally biased region" description="Low complexity" evidence="1">
    <location>
        <begin position="10"/>
        <end position="21"/>
    </location>
</feature>
<dbReference type="InterPro" id="IPR029526">
    <property type="entry name" value="PGBD"/>
</dbReference>
<comment type="caution">
    <text evidence="3">The sequence shown here is derived from an EMBL/GenBank/DDBJ whole genome shotgun (WGS) entry which is preliminary data.</text>
</comment>
<keyword evidence="4" id="KW-1185">Reference proteome</keyword>
<name>A0AAE1CPN4_9GAST</name>
<dbReference type="EMBL" id="JAWDGP010007279">
    <property type="protein sequence ID" value="KAK3726871.1"/>
    <property type="molecule type" value="Genomic_DNA"/>
</dbReference>
<accession>A0AAE1CPN4</accession>
<sequence length="125" mass="14173">MDHDLPQQPGSSSSSGSSESSNGQRRIVKMFNVSEAQVLLDSIPTDYGPVEELFSGCHSPGQYFTTFFDYSIVDDLIFQTTLYITQLERRVSTVTRQDILGFIGINIIMGYHVLPSYTHYWCEDF</sequence>
<reference evidence="3" key="1">
    <citation type="journal article" date="2023" name="G3 (Bethesda)">
        <title>A reference genome for the long-term kleptoplast-retaining sea slug Elysia crispata morphotype clarki.</title>
        <authorList>
            <person name="Eastman K.E."/>
            <person name="Pendleton A.L."/>
            <person name="Shaikh M.A."/>
            <person name="Suttiyut T."/>
            <person name="Ogas R."/>
            <person name="Tomko P."/>
            <person name="Gavelis G."/>
            <person name="Widhalm J.R."/>
            <person name="Wisecaver J.H."/>
        </authorList>
    </citation>
    <scope>NUCLEOTIDE SEQUENCE</scope>
    <source>
        <strain evidence="3">ECLA1</strain>
    </source>
</reference>
<evidence type="ECO:0000313" key="4">
    <source>
        <dbReference type="Proteomes" id="UP001283361"/>
    </source>
</evidence>
<dbReference type="Pfam" id="PF13843">
    <property type="entry name" value="DDE_Tnp_1_7"/>
    <property type="match status" value="1"/>
</dbReference>
<gene>
    <name evidence="3" type="ORF">RRG08_003567</name>
</gene>
<dbReference type="Proteomes" id="UP001283361">
    <property type="component" value="Unassembled WGS sequence"/>
</dbReference>
<organism evidence="3 4">
    <name type="scientific">Elysia crispata</name>
    <name type="common">lettuce slug</name>
    <dbReference type="NCBI Taxonomy" id="231223"/>
    <lineage>
        <taxon>Eukaryota</taxon>
        <taxon>Metazoa</taxon>
        <taxon>Spiralia</taxon>
        <taxon>Lophotrochozoa</taxon>
        <taxon>Mollusca</taxon>
        <taxon>Gastropoda</taxon>
        <taxon>Heterobranchia</taxon>
        <taxon>Euthyneura</taxon>
        <taxon>Panpulmonata</taxon>
        <taxon>Sacoglossa</taxon>
        <taxon>Placobranchoidea</taxon>
        <taxon>Plakobranchidae</taxon>
        <taxon>Elysia</taxon>
    </lineage>
</organism>
<feature type="domain" description="PiggyBac transposable element-derived protein" evidence="2">
    <location>
        <begin position="59"/>
        <end position="124"/>
    </location>
</feature>